<evidence type="ECO:0000313" key="1">
    <source>
        <dbReference type="EMBL" id="MBD2182395.1"/>
    </source>
</evidence>
<protein>
    <submittedName>
        <fullName evidence="1">Uncharacterized protein</fullName>
    </submittedName>
</protein>
<sequence length="206" mass="23120">MFTTTDLTEIQWQIAHGIAQILVKEETDVNELGKVMAYLRAYSDRENAGANFFTYLQTLSRQGNRIGHSKKTSGYYESMERTCSQYLQAYQNDVAAILQILGWSIRLMRYYEKAGPIGEITAPVIESTRQAEILQVTQSQEFAIDQILDAQVVGIAGNKVTYQILGVIKLTEKEPKKASSLQKEQMVKVKITGLKNGSIKSVKCVD</sequence>
<dbReference type="AlphaFoldDB" id="A0A926VEG7"/>
<dbReference type="EMBL" id="JACJPW010000036">
    <property type="protein sequence ID" value="MBD2182395.1"/>
    <property type="molecule type" value="Genomic_DNA"/>
</dbReference>
<comment type="caution">
    <text evidence="1">The sequence shown here is derived from an EMBL/GenBank/DDBJ whole genome shotgun (WGS) entry which is preliminary data.</text>
</comment>
<gene>
    <name evidence="1" type="ORF">H6G03_15040</name>
</gene>
<reference evidence="1" key="2">
    <citation type="submission" date="2020-08" db="EMBL/GenBank/DDBJ databases">
        <authorList>
            <person name="Chen M."/>
            <person name="Teng W."/>
            <person name="Zhao L."/>
            <person name="Hu C."/>
            <person name="Zhou Y."/>
            <person name="Han B."/>
            <person name="Song L."/>
            <person name="Shu W."/>
        </authorList>
    </citation>
    <scope>NUCLEOTIDE SEQUENCE</scope>
    <source>
        <strain evidence="1">FACHB-1375</strain>
    </source>
</reference>
<organism evidence="1 2">
    <name type="scientific">Aerosakkonema funiforme FACHB-1375</name>
    <dbReference type="NCBI Taxonomy" id="2949571"/>
    <lineage>
        <taxon>Bacteria</taxon>
        <taxon>Bacillati</taxon>
        <taxon>Cyanobacteriota</taxon>
        <taxon>Cyanophyceae</taxon>
        <taxon>Oscillatoriophycideae</taxon>
        <taxon>Aerosakkonematales</taxon>
        <taxon>Aerosakkonemataceae</taxon>
        <taxon>Aerosakkonema</taxon>
    </lineage>
</organism>
<accession>A0A926VEG7</accession>
<dbReference type="Proteomes" id="UP000641646">
    <property type="component" value="Unassembled WGS sequence"/>
</dbReference>
<keyword evidence="2" id="KW-1185">Reference proteome</keyword>
<proteinExistence type="predicted"/>
<reference evidence="1" key="1">
    <citation type="journal article" date="2015" name="ISME J.">
        <title>Draft Genome Sequence of Streptomyces incarnatus NRRL8089, which Produces the Nucleoside Antibiotic Sinefungin.</title>
        <authorList>
            <person name="Oshima K."/>
            <person name="Hattori M."/>
            <person name="Shimizu H."/>
            <person name="Fukuda K."/>
            <person name="Nemoto M."/>
            <person name="Inagaki K."/>
            <person name="Tamura T."/>
        </authorList>
    </citation>
    <scope>NUCLEOTIDE SEQUENCE</scope>
    <source>
        <strain evidence="1">FACHB-1375</strain>
    </source>
</reference>
<name>A0A926VEG7_9CYAN</name>
<dbReference type="RefSeq" id="WP_190465211.1">
    <property type="nucleotide sequence ID" value="NZ_JACJPW010000036.1"/>
</dbReference>
<evidence type="ECO:0000313" key="2">
    <source>
        <dbReference type="Proteomes" id="UP000641646"/>
    </source>
</evidence>